<dbReference type="PANTHER" id="PTHR10996">
    <property type="entry name" value="2-HYDROXYACID DEHYDROGENASE-RELATED"/>
    <property type="match status" value="1"/>
</dbReference>
<evidence type="ECO:0000313" key="8">
    <source>
        <dbReference type="Proteomes" id="UP000636709"/>
    </source>
</evidence>
<dbReference type="Proteomes" id="UP000636709">
    <property type="component" value="Unassembled WGS sequence"/>
</dbReference>
<dbReference type="FunFam" id="3.40.50.720:FF:000213">
    <property type="entry name" value="Putative 2-hydroxyacid dehydrogenase"/>
    <property type="match status" value="1"/>
</dbReference>
<evidence type="ECO:0000256" key="4">
    <source>
        <dbReference type="RuleBase" id="RU003719"/>
    </source>
</evidence>
<dbReference type="GO" id="GO:0030267">
    <property type="term" value="F:glyoxylate reductase (NADPH) activity"/>
    <property type="evidence" value="ECO:0007669"/>
    <property type="project" value="TreeGrafter"/>
</dbReference>
<keyword evidence="8" id="KW-1185">Reference proteome</keyword>
<proteinExistence type="inferred from homology"/>
<reference evidence="7" key="1">
    <citation type="submission" date="2020-07" db="EMBL/GenBank/DDBJ databases">
        <title>Genome sequence and genetic diversity analysis of an under-domesticated orphan crop, white fonio (Digitaria exilis).</title>
        <authorList>
            <person name="Bennetzen J.L."/>
            <person name="Chen S."/>
            <person name="Ma X."/>
            <person name="Wang X."/>
            <person name="Yssel A.E.J."/>
            <person name="Chaluvadi S.R."/>
            <person name="Johnson M."/>
            <person name="Gangashetty P."/>
            <person name="Hamidou F."/>
            <person name="Sanogo M.D."/>
            <person name="Zwaenepoel A."/>
            <person name="Wallace J."/>
            <person name="Van De Peer Y."/>
            <person name="Van Deynze A."/>
        </authorList>
    </citation>
    <scope>NUCLEOTIDE SEQUENCE</scope>
    <source>
        <tissue evidence="7">Leaves</tissue>
    </source>
</reference>
<gene>
    <name evidence="7" type="ORF">HU200_065268</name>
</gene>
<dbReference type="AlphaFoldDB" id="A0A835DUS2"/>
<dbReference type="Pfam" id="PF00389">
    <property type="entry name" value="2-Hacid_dh"/>
    <property type="match status" value="1"/>
</dbReference>
<evidence type="ECO:0000259" key="6">
    <source>
        <dbReference type="Pfam" id="PF02826"/>
    </source>
</evidence>
<name>A0A835DUS2_9POAL</name>
<dbReference type="InterPro" id="IPR050223">
    <property type="entry name" value="D-isomer_2-hydroxyacid_DH"/>
</dbReference>
<dbReference type="SUPFAM" id="SSF51735">
    <property type="entry name" value="NAD(P)-binding Rossmann-fold domains"/>
    <property type="match status" value="1"/>
</dbReference>
<accession>A0A835DUS2</accession>
<keyword evidence="1" id="KW-0521">NADP</keyword>
<sequence length="335" mass="36192">MSSPAVEDPPVLPALLLFHRMSAGFYAATHAALRQRYRLLDFYASGEPLPAFLAGAAAMPDPPRAAVVVGGRYIRVDAELLDAVPSLAFVCNTGAGVDHVDLHECARRGVAVANSGNVYSADVADQAVGLLIDVLRQVSAAGRFVRSGSWPVQGDYPLGRKLGGKRVGIIGMGNIGSLIAKRLEAFGCVIYYNSRRQKDSVPYKYFLNIHELASESDVLVVACALNKDTRQIVDKGVLEALGKDGIIINIGRGAHVDEVELVRALKEGRIAGAGLDVFENEPKVPPELFSMDNVVMTHHIAIFTAESMYDLRDRTICNLEAFFSGKPLLTPVHPW</sequence>
<organism evidence="7 8">
    <name type="scientific">Digitaria exilis</name>
    <dbReference type="NCBI Taxonomy" id="1010633"/>
    <lineage>
        <taxon>Eukaryota</taxon>
        <taxon>Viridiplantae</taxon>
        <taxon>Streptophyta</taxon>
        <taxon>Embryophyta</taxon>
        <taxon>Tracheophyta</taxon>
        <taxon>Spermatophyta</taxon>
        <taxon>Magnoliopsida</taxon>
        <taxon>Liliopsida</taxon>
        <taxon>Poales</taxon>
        <taxon>Poaceae</taxon>
        <taxon>PACMAD clade</taxon>
        <taxon>Panicoideae</taxon>
        <taxon>Panicodae</taxon>
        <taxon>Paniceae</taxon>
        <taxon>Anthephorinae</taxon>
        <taxon>Digitaria</taxon>
    </lineage>
</organism>
<dbReference type="Pfam" id="PF02826">
    <property type="entry name" value="2-Hacid_dh_C"/>
    <property type="match status" value="1"/>
</dbReference>
<evidence type="ECO:0000256" key="3">
    <source>
        <dbReference type="ARBA" id="ARBA00023027"/>
    </source>
</evidence>
<evidence type="ECO:0000313" key="7">
    <source>
        <dbReference type="EMBL" id="KAF8647633.1"/>
    </source>
</evidence>
<dbReference type="Gene3D" id="3.40.50.720">
    <property type="entry name" value="NAD(P)-binding Rossmann-like Domain"/>
    <property type="match status" value="2"/>
</dbReference>
<dbReference type="InterPro" id="IPR036291">
    <property type="entry name" value="NAD(P)-bd_dom_sf"/>
</dbReference>
<dbReference type="GO" id="GO:0016618">
    <property type="term" value="F:hydroxypyruvate reductase [NAD(P)H] activity"/>
    <property type="evidence" value="ECO:0007669"/>
    <property type="project" value="TreeGrafter"/>
</dbReference>
<evidence type="ECO:0000256" key="2">
    <source>
        <dbReference type="ARBA" id="ARBA00023002"/>
    </source>
</evidence>
<dbReference type="PANTHER" id="PTHR10996:SF284">
    <property type="entry name" value="OS04G0106400 PROTEIN"/>
    <property type="match status" value="1"/>
</dbReference>
<evidence type="ECO:0000256" key="1">
    <source>
        <dbReference type="ARBA" id="ARBA00022857"/>
    </source>
</evidence>
<dbReference type="GO" id="GO:0051287">
    <property type="term" value="F:NAD binding"/>
    <property type="evidence" value="ECO:0007669"/>
    <property type="project" value="InterPro"/>
</dbReference>
<protein>
    <submittedName>
        <fullName evidence="7">Uncharacterized protein</fullName>
    </submittedName>
</protein>
<evidence type="ECO:0000259" key="5">
    <source>
        <dbReference type="Pfam" id="PF00389"/>
    </source>
</evidence>
<keyword evidence="3" id="KW-0520">NAD</keyword>
<comment type="similarity">
    <text evidence="4">Belongs to the D-isomer specific 2-hydroxyacid dehydrogenase family.</text>
</comment>
<keyword evidence="2 4" id="KW-0560">Oxidoreductase</keyword>
<dbReference type="InterPro" id="IPR006140">
    <property type="entry name" value="D-isomer_DH_NAD-bd"/>
</dbReference>
<dbReference type="EMBL" id="JACEFO010002840">
    <property type="protein sequence ID" value="KAF8647633.1"/>
    <property type="molecule type" value="Genomic_DNA"/>
</dbReference>
<feature type="domain" description="D-isomer specific 2-hydroxyacid dehydrogenase NAD-binding" evidence="6">
    <location>
        <begin position="128"/>
        <end position="301"/>
    </location>
</feature>
<dbReference type="InterPro" id="IPR006139">
    <property type="entry name" value="D-isomer_2_OHA_DH_cat_dom"/>
</dbReference>
<dbReference type="CDD" id="cd12156">
    <property type="entry name" value="HPPR"/>
    <property type="match status" value="1"/>
</dbReference>
<dbReference type="OrthoDB" id="298012at2759"/>
<dbReference type="GO" id="GO:0005829">
    <property type="term" value="C:cytosol"/>
    <property type="evidence" value="ECO:0007669"/>
    <property type="project" value="TreeGrafter"/>
</dbReference>
<dbReference type="SUPFAM" id="SSF52283">
    <property type="entry name" value="Formate/glycerate dehydrogenase catalytic domain-like"/>
    <property type="match status" value="1"/>
</dbReference>
<comment type="caution">
    <text evidence="7">The sequence shown here is derived from an EMBL/GenBank/DDBJ whole genome shotgun (WGS) entry which is preliminary data.</text>
</comment>
<feature type="domain" description="D-isomer specific 2-hydroxyacid dehydrogenase catalytic" evidence="5">
    <location>
        <begin position="65"/>
        <end position="332"/>
    </location>
</feature>